<dbReference type="SMART" id="SM00564">
    <property type="entry name" value="PQQ"/>
    <property type="match status" value="7"/>
</dbReference>
<dbReference type="PROSITE" id="PS50294">
    <property type="entry name" value="WD_REPEATS_REGION"/>
    <property type="match status" value="12"/>
</dbReference>
<keyword evidence="6" id="KW-1185">Reference proteome</keyword>
<dbReference type="Pfam" id="PF24883">
    <property type="entry name" value="NPHP3_N"/>
    <property type="match status" value="1"/>
</dbReference>
<dbReference type="CDD" id="cd00200">
    <property type="entry name" value="WD40"/>
    <property type="match status" value="2"/>
</dbReference>
<dbReference type="HOGENOM" id="CLU_000288_6_16_1"/>
<feature type="repeat" description="WD" evidence="3">
    <location>
        <begin position="783"/>
        <end position="810"/>
    </location>
</feature>
<dbReference type="InterPro" id="IPR015943">
    <property type="entry name" value="WD40/YVTN_repeat-like_dom_sf"/>
</dbReference>
<dbReference type="EMBL" id="KN847483">
    <property type="protein sequence ID" value="KIX00210.1"/>
    <property type="molecule type" value="Genomic_DNA"/>
</dbReference>
<feature type="repeat" description="WD" evidence="3">
    <location>
        <begin position="1188"/>
        <end position="1229"/>
    </location>
</feature>
<dbReference type="Pfam" id="PF24809">
    <property type="entry name" value="DUF7708"/>
    <property type="match status" value="1"/>
</dbReference>
<accession>A0A0D2ITY2</accession>
<dbReference type="SUPFAM" id="SSF52540">
    <property type="entry name" value="P-loop containing nucleoside triphosphate hydrolases"/>
    <property type="match status" value="1"/>
</dbReference>
<dbReference type="PROSITE" id="PS50837">
    <property type="entry name" value="NACHT"/>
    <property type="match status" value="1"/>
</dbReference>
<dbReference type="InterPro" id="IPR027417">
    <property type="entry name" value="P-loop_NTPase"/>
</dbReference>
<protein>
    <recommendedName>
        <fullName evidence="4">NACHT domain-containing protein</fullName>
    </recommendedName>
</protein>
<organism evidence="5 6">
    <name type="scientific">Rhinocladiella mackenziei CBS 650.93</name>
    <dbReference type="NCBI Taxonomy" id="1442369"/>
    <lineage>
        <taxon>Eukaryota</taxon>
        <taxon>Fungi</taxon>
        <taxon>Dikarya</taxon>
        <taxon>Ascomycota</taxon>
        <taxon>Pezizomycotina</taxon>
        <taxon>Eurotiomycetes</taxon>
        <taxon>Chaetothyriomycetidae</taxon>
        <taxon>Chaetothyriales</taxon>
        <taxon>Herpotrichiellaceae</taxon>
        <taxon>Rhinocladiella</taxon>
    </lineage>
</organism>
<dbReference type="InterPro" id="IPR007111">
    <property type="entry name" value="NACHT_NTPase"/>
</dbReference>
<evidence type="ECO:0000259" key="4">
    <source>
        <dbReference type="PROSITE" id="PS50837"/>
    </source>
</evidence>
<dbReference type="PROSITE" id="PS50082">
    <property type="entry name" value="WD_REPEATS_2"/>
    <property type="match status" value="12"/>
</dbReference>
<dbReference type="Proteomes" id="UP000053617">
    <property type="component" value="Unassembled WGS sequence"/>
</dbReference>
<evidence type="ECO:0000256" key="1">
    <source>
        <dbReference type="ARBA" id="ARBA00022574"/>
    </source>
</evidence>
<feature type="domain" description="NACHT" evidence="4">
    <location>
        <begin position="173"/>
        <end position="328"/>
    </location>
</feature>
<dbReference type="PANTHER" id="PTHR19846:SF0">
    <property type="entry name" value="PRE-MRNA PROCESSING FACTOR 4"/>
    <property type="match status" value="1"/>
</dbReference>
<dbReference type="SMART" id="SM00320">
    <property type="entry name" value="WD40"/>
    <property type="match status" value="12"/>
</dbReference>
<dbReference type="OrthoDB" id="674604at2759"/>
<dbReference type="Gene3D" id="2.130.10.10">
    <property type="entry name" value="YVTN repeat-like/Quinoprotein amine dehydrogenase"/>
    <property type="match status" value="6"/>
</dbReference>
<feature type="repeat" description="WD" evidence="3">
    <location>
        <begin position="852"/>
        <end position="893"/>
    </location>
</feature>
<gene>
    <name evidence="5" type="ORF">Z518_10348</name>
</gene>
<dbReference type="Pfam" id="PF23414">
    <property type="entry name" value="Beta-prop_EML_2"/>
    <property type="match status" value="1"/>
</dbReference>
<dbReference type="InterPro" id="IPR018391">
    <property type="entry name" value="PQQ_b-propeller_rpt"/>
</dbReference>
<feature type="repeat" description="WD" evidence="3">
    <location>
        <begin position="978"/>
        <end position="1019"/>
    </location>
</feature>
<dbReference type="InterPro" id="IPR001680">
    <property type="entry name" value="WD40_rpt"/>
</dbReference>
<name>A0A0D2ITY2_9EURO</name>
<dbReference type="SUPFAM" id="SSF50998">
    <property type="entry name" value="Quinoprotein alcohol dehydrogenase-like"/>
    <property type="match status" value="1"/>
</dbReference>
<sequence length="1325" mass="146416">MANRLKAYVDFLNGLPATLARTNFETAVTELYAHILQFLARAIQIYQTSTIQRAFTAFWKDGDIEDFEKECNQLGMNVEIEASNCDRTLNARDREHTEKFQRKLQGTLEELQRSHKLEALSRIEKKIDLARLPYVKGAAFDSHGEDYITCHRDTRVDLLHHLRDWAQQPQSNRIFWLNGKAGTGKSTISRTFAEWLTGPGRLGGVDLGASFFFKRGEGDRGSASLFFPTIAQELVSKVSGLDTLIAEVVTSDPFISDKRLGMQFDKLIYEPLQKLKTPTNGYSTLVVVVDALDECQNEGDVRTILELWSRLPQITTVCLKLFLTSRPDMPILEGMEGMHGDARQDMILHEVPRTMIQHDISVFLKDATSKIRKNYNSKRRSNTLDHDWPGDKAFEVLVDMAVPLFIVAATICRFIGDPHFPPQRRLETILQSRSVAHISQIEKTYLPVVQQLSATLSDSNDENKLYQDFQMIVGSIITFAEPLSVSSLSSLLNVSTDTIEPLLGYLHSVLQVPADFETPIRTFHLSFSEFLLSDRLRREPFGVNGPATHRMLVTKCLQLLSNGLRENLCDLKYPGQPRRQLDRTIIDERLTPPFQYACRYWVYHVQHSEAPIHDDDKVHMFLQKHFLHWLEALSLMDRITEAIGHIGALQSIVPKSREKTGPKMRQQANESTQLSAFLEDARRVVLANRYIADLAPLQIYSSAMIFAPQTSIVRNICGQTPTWISRHPITPVMWSAELQKLEGHTDWVYAVAFSPDGSLLASASSDRTVRLWNPSTGQEVQKLEGHTSSVNAVAFSPDGSLLASALDDGTELKGHTSPVNAVAFSPDGSLLASTSSDQTVRLWSSSTEMQEPEGHTDSVNAVVFSPDGSLLASASSDQTVRLWKPGTGQEVQELEGHTDLVYAVAFSPDGSLLASASGDQTVRLWNPSTGQEVQKLEGHTSWVLAVAFSPDDSLLASASNDETVRLWNPSTGQEVQELEGHTGPVFAVAFSPDGSLLASASYDQTVRLWNPSTGQEVQEPEGHTGSVNAVAFSPDGSLLASASSDQTVGLWNPSTGQEVQELEGHTSSVSAVAFSPDGSLLASASDDGTVRLWNPSTGQEVQEPEGHTGSVSAVAFSPDGSLLASASYDQMVRLWNPSTGQEVQELEGHTGWVFAVAFSPDGSLLASASSDRTVRLWNPGTGQEVQELKGHTGWVNAVTFSPDGSLLASASYDQTVRLWNPSTGQEVHEFEAVPSITTMRFAIDNKTLLTNRGALSIDTRLVPEQAIRSSTNETIVIKNEWIRRGEYNFLWLPHEYRSGCSTFYGNTIAIGLKTGQVRFIQLDGP</sequence>
<evidence type="ECO:0000256" key="3">
    <source>
        <dbReference type="PROSITE-ProRule" id="PRU00221"/>
    </source>
</evidence>
<dbReference type="InterPro" id="IPR055442">
    <property type="entry name" value="Beta-prop_EML-like_2nd"/>
</dbReference>
<evidence type="ECO:0000313" key="6">
    <source>
        <dbReference type="Proteomes" id="UP000053617"/>
    </source>
</evidence>
<dbReference type="Gene3D" id="3.40.50.300">
    <property type="entry name" value="P-loop containing nucleotide triphosphate hydrolases"/>
    <property type="match status" value="1"/>
</dbReference>
<dbReference type="InterPro" id="IPR056884">
    <property type="entry name" value="NPHP3-like_N"/>
</dbReference>
<dbReference type="InterPro" id="IPR036322">
    <property type="entry name" value="WD40_repeat_dom_sf"/>
</dbReference>
<dbReference type="GeneID" id="25298419"/>
<reference evidence="5 6" key="1">
    <citation type="submission" date="2015-01" db="EMBL/GenBank/DDBJ databases">
        <title>The Genome Sequence of Rhinocladiella mackenzie CBS 650.93.</title>
        <authorList>
            <consortium name="The Broad Institute Genomics Platform"/>
            <person name="Cuomo C."/>
            <person name="de Hoog S."/>
            <person name="Gorbushina A."/>
            <person name="Stielow B."/>
            <person name="Teixiera M."/>
            <person name="Abouelleil A."/>
            <person name="Chapman S.B."/>
            <person name="Priest M."/>
            <person name="Young S.K."/>
            <person name="Wortman J."/>
            <person name="Nusbaum C."/>
            <person name="Birren B."/>
        </authorList>
    </citation>
    <scope>NUCLEOTIDE SEQUENCE [LARGE SCALE GENOMIC DNA]</scope>
    <source>
        <strain evidence="5 6">CBS 650.93</strain>
    </source>
</reference>
<dbReference type="GO" id="GO:0017070">
    <property type="term" value="F:U6 snRNA binding"/>
    <property type="evidence" value="ECO:0007669"/>
    <property type="project" value="TreeGrafter"/>
</dbReference>
<feature type="repeat" description="WD" evidence="3">
    <location>
        <begin position="812"/>
        <end position="844"/>
    </location>
</feature>
<dbReference type="VEuPathDB" id="FungiDB:Z518_10348"/>
<dbReference type="Pfam" id="PF00400">
    <property type="entry name" value="WD40"/>
    <property type="match status" value="7"/>
</dbReference>
<feature type="repeat" description="WD" evidence="3">
    <location>
        <begin position="741"/>
        <end position="782"/>
    </location>
</feature>
<proteinExistence type="predicted"/>
<dbReference type="InterPro" id="IPR056125">
    <property type="entry name" value="DUF7708"/>
</dbReference>
<dbReference type="GO" id="GO:0046540">
    <property type="term" value="C:U4/U6 x U5 tri-snRNP complex"/>
    <property type="evidence" value="ECO:0007669"/>
    <property type="project" value="TreeGrafter"/>
</dbReference>
<feature type="repeat" description="WD" evidence="3">
    <location>
        <begin position="1020"/>
        <end position="1061"/>
    </location>
</feature>
<dbReference type="RefSeq" id="XP_013267346.1">
    <property type="nucleotide sequence ID" value="XM_013411892.1"/>
</dbReference>
<feature type="repeat" description="WD" evidence="3">
    <location>
        <begin position="1104"/>
        <end position="1145"/>
    </location>
</feature>
<feature type="repeat" description="WD" evidence="3">
    <location>
        <begin position="936"/>
        <end position="977"/>
    </location>
</feature>
<keyword evidence="1 3" id="KW-0853">WD repeat</keyword>
<dbReference type="GO" id="GO:0030621">
    <property type="term" value="F:U4 snRNA binding"/>
    <property type="evidence" value="ECO:0007669"/>
    <property type="project" value="TreeGrafter"/>
</dbReference>
<dbReference type="InterPro" id="IPR011047">
    <property type="entry name" value="Quinoprotein_ADH-like_sf"/>
</dbReference>
<dbReference type="PANTHER" id="PTHR19846">
    <property type="entry name" value="WD40 REPEAT PROTEIN"/>
    <property type="match status" value="1"/>
</dbReference>
<feature type="repeat" description="WD" evidence="3">
    <location>
        <begin position="894"/>
        <end position="935"/>
    </location>
</feature>
<keyword evidence="2" id="KW-0677">Repeat</keyword>
<feature type="repeat" description="WD" evidence="3">
    <location>
        <begin position="1062"/>
        <end position="1103"/>
    </location>
</feature>
<feature type="repeat" description="WD" evidence="3">
    <location>
        <begin position="1146"/>
        <end position="1187"/>
    </location>
</feature>
<dbReference type="PRINTS" id="PR00320">
    <property type="entry name" value="GPROTEINBRPT"/>
</dbReference>
<dbReference type="SUPFAM" id="SSF50978">
    <property type="entry name" value="WD40 repeat-like"/>
    <property type="match status" value="2"/>
</dbReference>
<dbReference type="STRING" id="1442369.A0A0D2ITY2"/>
<dbReference type="InterPro" id="IPR020472">
    <property type="entry name" value="WD40_PAC1"/>
</dbReference>
<evidence type="ECO:0000256" key="2">
    <source>
        <dbReference type="ARBA" id="ARBA00022737"/>
    </source>
</evidence>
<evidence type="ECO:0000313" key="5">
    <source>
        <dbReference type="EMBL" id="KIX00210.1"/>
    </source>
</evidence>
<dbReference type="GO" id="GO:0000398">
    <property type="term" value="P:mRNA splicing, via spliceosome"/>
    <property type="evidence" value="ECO:0007669"/>
    <property type="project" value="TreeGrafter"/>
</dbReference>